<feature type="transmembrane region" description="Helical" evidence="1">
    <location>
        <begin position="81"/>
        <end position="102"/>
    </location>
</feature>
<evidence type="ECO:0008006" key="4">
    <source>
        <dbReference type="Google" id="ProtNLM"/>
    </source>
</evidence>
<gene>
    <name evidence="2" type="ORF">H3L94_01345</name>
</gene>
<keyword evidence="1" id="KW-1133">Transmembrane helix</keyword>
<keyword evidence="1" id="KW-0472">Membrane</keyword>
<sequence>MSDRLPFAVRLTDFCQRFAETAPQVYRFAARFWLWLGQAYLLLALALTLLLALALPFLLLSPPAGLLAYVAERWFPAIAPLLWMPGALLPLLMFVWTLEWFFTYCSIIRTAWRIPAPPEGIRLQREEAPDWFALIDEEARACRIRIHEVWLHDEYGLYSAQRRLFGLPWRNRLHIGLPLLQSLDADSLRPLIAYQAAHLAEGFSGANDTLWLQRRRWVQLAEQFEGRLLAPLFRPLVRRYLPFADIWWHTLMRQQVLQCDQAAARRYSGSLYAQAMCRLHVFGLDFDRHYWTAVWTQSEQHLRPPQLPFAHYPAALDDIRQRHHARLQAHLQALLQRPAYIHDNHPTLAWRLEALDEYPRLSLAEGNAMHLLGKAADPLVAETDRRWWADARDNWRERYQQGQTAVRRLQELDAAAEAAPLSLDETLERAWLTERVRQDRDAAFALLEASYRQHPAHPPLMFAYGRQLLLRDDADGTTLVRRAAELDEGLIFAAAEEEADYHRRNGRHDAAAHYQDLADQRRYEEEQAGFERAEWLPDDPLQPPALKESELADWLRHIADMPEIDQIYMAQKTVRHLPQRPLYVIGYTLRLPRHTPDREERAEHLHQRLLKLPFPHEFFLIRLDSRSRPYRRALQRVPRARVR</sequence>
<organism evidence="2 3">
    <name type="scientific">Neisseria shayeganii</name>
    <dbReference type="NCBI Taxonomy" id="607712"/>
    <lineage>
        <taxon>Bacteria</taxon>
        <taxon>Pseudomonadati</taxon>
        <taxon>Pseudomonadota</taxon>
        <taxon>Betaproteobacteria</taxon>
        <taxon>Neisseriales</taxon>
        <taxon>Neisseriaceae</taxon>
        <taxon>Neisseria</taxon>
    </lineage>
</organism>
<dbReference type="EMBL" id="CP059567">
    <property type="protein sequence ID" value="QMT40735.1"/>
    <property type="molecule type" value="Genomic_DNA"/>
</dbReference>
<dbReference type="Proteomes" id="UP000514752">
    <property type="component" value="Chromosome"/>
</dbReference>
<accession>A0A7D7NBN4</accession>
<dbReference type="KEGG" id="nsg:H3L94_01345"/>
<protein>
    <recommendedName>
        <fullName evidence="4">M48 family metalloprotease</fullName>
    </recommendedName>
</protein>
<proteinExistence type="predicted"/>
<evidence type="ECO:0000256" key="1">
    <source>
        <dbReference type="SAM" id="Phobius"/>
    </source>
</evidence>
<evidence type="ECO:0000313" key="2">
    <source>
        <dbReference type="EMBL" id="QMT40735.1"/>
    </source>
</evidence>
<name>A0A7D7NBN4_9NEIS</name>
<dbReference type="AlphaFoldDB" id="A0A7D7NBN4"/>
<keyword evidence="1" id="KW-0812">Transmembrane</keyword>
<feature type="transmembrane region" description="Helical" evidence="1">
    <location>
        <begin position="39"/>
        <end position="60"/>
    </location>
</feature>
<dbReference type="RefSeq" id="WP_182122355.1">
    <property type="nucleotide sequence ID" value="NZ_CP059567.1"/>
</dbReference>
<evidence type="ECO:0000313" key="3">
    <source>
        <dbReference type="Proteomes" id="UP000514752"/>
    </source>
</evidence>
<dbReference type="CDD" id="cd07328">
    <property type="entry name" value="M48_Ste24p_like"/>
    <property type="match status" value="1"/>
</dbReference>
<reference evidence="2 3" key="1">
    <citation type="submission" date="2020-07" db="EMBL/GenBank/DDBJ databases">
        <title>Genomic diversity of species in the Neisseriaceae family.</title>
        <authorList>
            <person name="Vincent A.T."/>
            <person name="Bernet E."/>
            <person name="Veyrier F.J."/>
        </authorList>
    </citation>
    <scope>NUCLEOTIDE SEQUENCE [LARGE SCALE GENOMIC DNA]</scope>
    <source>
        <strain evidence="2 3">DSM 22244</strain>
    </source>
</reference>